<dbReference type="AlphaFoldDB" id="A0A9N9BPZ9"/>
<dbReference type="Proteomes" id="UP000789759">
    <property type="component" value="Unassembled WGS sequence"/>
</dbReference>
<sequence length="48" mass="6017">MFQIFKRLRYTDRDNDTSVRYIDTDQYERFEQIESIVFDSTIIKEYVK</sequence>
<keyword evidence="2" id="KW-1185">Reference proteome</keyword>
<dbReference type="EMBL" id="CAJVQA010003332">
    <property type="protein sequence ID" value="CAG8572087.1"/>
    <property type="molecule type" value="Genomic_DNA"/>
</dbReference>
<evidence type="ECO:0000313" key="1">
    <source>
        <dbReference type="EMBL" id="CAG8572087.1"/>
    </source>
</evidence>
<accession>A0A9N9BPZ9</accession>
<name>A0A9N9BPZ9_9GLOM</name>
<protein>
    <submittedName>
        <fullName evidence="1">5949_t:CDS:1</fullName>
    </submittedName>
</protein>
<evidence type="ECO:0000313" key="2">
    <source>
        <dbReference type="Proteomes" id="UP000789759"/>
    </source>
</evidence>
<comment type="caution">
    <text evidence="1">The sequence shown here is derived from an EMBL/GenBank/DDBJ whole genome shotgun (WGS) entry which is preliminary data.</text>
</comment>
<organism evidence="1 2">
    <name type="scientific">Cetraspora pellucida</name>
    <dbReference type="NCBI Taxonomy" id="1433469"/>
    <lineage>
        <taxon>Eukaryota</taxon>
        <taxon>Fungi</taxon>
        <taxon>Fungi incertae sedis</taxon>
        <taxon>Mucoromycota</taxon>
        <taxon>Glomeromycotina</taxon>
        <taxon>Glomeromycetes</taxon>
        <taxon>Diversisporales</taxon>
        <taxon>Gigasporaceae</taxon>
        <taxon>Cetraspora</taxon>
    </lineage>
</organism>
<gene>
    <name evidence="1" type="ORF">CPELLU_LOCUS5699</name>
</gene>
<reference evidence="1" key="1">
    <citation type="submission" date="2021-06" db="EMBL/GenBank/DDBJ databases">
        <authorList>
            <person name="Kallberg Y."/>
            <person name="Tangrot J."/>
            <person name="Rosling A."/>
        </authorList>
    </citation>
    <scope>NUCLEOTIDE SEQUENCE</scope>
    <source>
        <strain evidence="1">FL966</strain>
    </source>
</reference>
<proteinExistence type="predicted"/>